<dbReference type="EMBL" id="JAVREV010000022">
    <property type="protein sequence ID" value="MDT0446757.1"/>
    <property type="molecule type" value="Genomic_DNA"/>
</dbReference>
<proteinExistence type="predicted"/>
<comment type="caution">
    <text evidence="1">The sequence shown here is derived from an EMBL/GenBank/DDBJ whole genome shotgun (WGS) entry which is preliminary data.</text>
</comment>
<gene>
    <name evidence="1" type="ORF">RM779_29790</name>
</gene>
<dbReference type="RefSeq" id="WP_311620902.1">
    <property type="nucleotide sequence ID" value="NZ_JAVREV010000022.1"/>
</dbReference>
<keyword evidence="2" id="KW-1185">Reference proteome</keyword>
<sequence length="83" mass="9014">MSGGVLVSLEINAVTVRRGDQLMIGARAFTVRDLTALANGRKRLDFGAGESFTMCAGTTLWAARRIDPRQTKRKPYRPGHAPG</sequence>
<accession>A0ABU2SCR0</accession>
<protein>
    <submittedName>
        <fullName evidence="1">Uncharacterized protein</fullName>
    </submittedName>
</protein>
<dbReference type="Proteomes" id="UP001183615">
    <property type="component" value="Unassembled WGS sequence"/>
</dbReference>
<organism evidence="1 2">
    <name type="scientific">Streptomyces johnsoniae</name>
    <dbReference type="NCBI Taxonomy" id="3075532"/>
    <lineage>
        <taxon>Bacteria</taxon>
        <taxon>Bacillati</taxon>
        <taxon>Actinomycetota</taxon>
        <taxon>Actinomycetes</taxon>
        <taxon>Kitasatosporales</taxon>
        <taxon>Streptomycetaceae</taxon>
        <taxon>Streptomyces</taxon>
    </lineage>
</organism>
<name>A0ABU2SCR0_9ACTN</name>
<evidence type="ECO:0000313" key="1">
    <source>
        <dbReference type="EMBL" id="MDT0446757.1"/>
    </source>
</evidence>
<reference evidence="2" key="1">
    <citation type="submission" date="2023-07" db="EMBL/GenBank/DDBJ databases">
        <title>30 novel species of actinomycetes from the DSMZ collection.</title>
        <authorList>
            <person name="Nouioui I."/>
        </authorList>
    </citation>
    <scope>NUCLEOTIDE SEQUENCE [LARGE SCALE GENOMIC DNA]</scope>
    <source>
        <strain evidence="2">DSM 41886</strain>
    </source>
</reference>
<evidence type="ECO:0000313" key="2">
    <source>
        <dbReference type="Proteomes" id="UP001183615"/>
    </source>
</evidence>